<sequence length="159" mass="18879">MLKLKYIDANNNRDFIINLLEVINKKWSYIYWGIGDVELIPKYHGDYPGTGQKSFNEVAFNFEKKVERERISYLTLSELLEVLEDTQTIRNAVLICFPNEVPFDYNLRPRVEVKELNKIQHELAQLEIRILDGDLFFILSREREIALLVKEQMHEFVLT</sequence>
<comment type="caution">
    <text evidence="1">The sequence shown here is derived from an EMBL/GenBank/DDBJ whole genome shotgun (WGS) entry which is preliminary data.</text>
</comment>
<protein>
    <submittedName>
        <fullName evidence="1">Uncharacterized protein</fullName>
    </submittedName>
</protein>
<reference evidence="1 2" key="1">
    <citation type="submission" date="2021-03" db="EMBL/GenBank/DDBJ databases">
        <title>Genomic Encyclopedia of Type Strains, Phase IV (KMG-IV): sequencing the most valuable type-strain genomes for metagenomic binning, comparative biology and taxonomic classification.</title>
        <authorList>
            <person name="Goeker M."/>
        </authorList>
    </citation>
    <scope>NUCLEOTIDE SEQUENCE [LARGE SCALE GENOMIC DNA]</scope>
    <source>
        <strain evidence="1 2">DSM 14349</strain>
    </source>
</reference>
<evidence type="ECO:0000313" key="1">
    <source>
        <dbReference type="EMBL" id="MBP1903415.1"/>
    </source>
</evidence>
<dbReference type="EMBL" id="JAGGKG010000001">
    <property type="protein sequence ID" value="MBP1903415.1"/>
    <property type="molecule type" value="Genomic_DNA"/>
</dbReference>
<name>A0ABS4FLG0_9BACL</name>
<organism evidence="1 2">
    <name type="scientific">Paenibacillus turicensis</name>
    <dbReference type="NCBI Taxonomy" id="160487"/>
    <lineage>
        <taxon>Bacteria</taxon>
        <taxon>Bacillati</taxon>
        <taxon>Bacillota</taxon>
        <taxon>Bacilli</taxon>
        <taxon>Bacillales</taxon>
        <taxon>Paenibacillaceae</taxon>
        <taxon>Paenibacillus</taxon>
    </lineage>
</organism>
<accession>A0ABS4FLG0</accession>
<dbReference type="Proteomes" id="UP001519272">
    <property type="component" value="Unassembled WGS sequence"/>
</dbReference>
<evidence type="ECO:0000313" key="2">
    <source>
        <dbReference type="Proteomes" id="UP001519272"/>
    </source>
</evidence>
<keyword evidence="2" id="KW-1185">Reference proteome</keyword>
<dbReference type="RefSeq" id="WP_210087131.1">
    <property type="nucleotide sequence ID" value="NZ_JAGGKG010000001.1"/>
</dbReference>
<gene>
    <name evidence="1" type="ORF">J2Z32_000027</name>
</gene>
<proteinExistence type="predicted"/>